<keyword evidence="7" id="KW-1185">Reference proteome</keyword>
<protein>
    <recommendedName>
        <fullName evidence="1">ADP-ribosyl cyclase/cyclic ADP-ribose hydrolase</fullName>
        <ecNumber evidence="1">3.2.2.6</ecNumber>
    </recommendedName>
</protein>
<dbReference type="FunFam" id="3.40.50.10140:FF:000007">
    <property type="entry name" value="Disease resistance protein (TIR-NBS-LRR class)"/>
    <property type="match status" value="1"/>
</dbReference>
<dbReference type="InterPro" id="IPR035897">
    <property type="entry name" value="Toll_tir_struct_dom_sf"/>
</dbReference>
<evidence type="ECO:0000313" key="6">
    <source>
        <dbReference type="EMBL" id="PRQ21025.1"/>
    </source>
</evidence>
<dbReference type="GO" id="GO:0061809">
    <property type="term" value="F:NAD+ nucleosidase activity, cyclic ADP-ribose generating"/>
    <property type="evidence" value="ECO:0007669"/>
    <property type="project" value="UniProtKB-EC"/>
</dbReference>
<dbReference type="PANTHER" id="PTHR32009">
    <property type="entry name" value="TMV RESISTANCE PROTEIN N-LIKE"/>
    <property type="match status" value="1"/>
</dbReference>
<comment type="caution">
    <text evidence="6">The sequence shown here is derived from an EMBL/GenBank/DDBJ whole genome shotgun (WGS) entry which is preliminary data.</text>
</comment>
<evidence type="ECO:0000256" key="2">
    <source>
        <dbReference type="ARBA" id="ARBA00022801"/>
    </source>
</evidence>
<dbReference type="Proteomes" id="UP000238479">
    <property type="component" value="Chromosome 7"/>
</dbReference>
<evidence type="ECO:0000256" key="4">
    <source>
        <dbReference type="ARBA" id="ARBA00047304"/>
    </source>
</evidence>
<reference evidence="6 7" key="1">
    <citation type="journal article" date="2018" name="Nat. Genet.">
        <title>The Rosa genome provides new insights in the design of modern roses.</title>
        <authorList>
            <person name="Bendahmane M."/>
        </authorList>
    </citation>
    <scope>NUCLEOTIDE SEQUENCE [LARGE SCALE GENOMIC DNA]</scope>
    <source>
        <strain evidence="7">cv. Old Blush</strain>
    </source>
</reference>
<organism evidence="6 7">
    <name type="scientific">Rosa chinensis</name>
    <name type="common">China rose</name>
    <dbReference type="NCBI Taxonomy" id="74649"/>
    <lineage>
        <taxon>Eukaryota</taxon>
        <taxon>Viridiplantae</taxon>
        <taxon>Streptophyta</taxon>
        <taxon>Embryophyta</taxon>
        <taxon>Tracheophyta</taxon>
        <taxon>Spermatophyta</taxon>
        <taxon>Magnoliopsida</taxon>
        <taxon>eudicotyledons</taxon>
        <taxon>Gunneridae</taxon>
        <taxon>Pentapetalae</taxon>
        <taxon>rosids</taxon>
        <taxon>fabids</taxon>
        <taxon>Rosales</taxon>
        <taxon>Rosaceae</taxon>
        <taxon>Rosoideae</taxon>
        <taxon>Rosoideae incertae sedis</taxon>
        <taxon>Rosa</taxon>
    </lineage>
</organism>
<evidence type="ECO:0000313" key="7">
    <source>
        <dbReference type="Proteomes" id="UP000238479"/>
    </source>
</evidence>
<dbReference type="STRING" id="74649.A0A2P6PGG2"/>
<evidence type="ECO:0000256" key="1">
    <source>
        <dbReference type="ARBA" id="ARBA00011982"/>
    </source>
</evidence>
<dbReference type="EC" id="3.2.2.6" evidence="1"/>
<evidence type="ECO:0000259" key="5">
    <source>
        <dbReference type="PROSITE" id="PS50104"/>
    </source>
</evidence>
<dbReference type="SMART" id="SM00255">
    <property type="entry name" value="TIR"/>
    <property type="match status" value="1"/>
</dbReference>
<comment type="catalytic activity">
    <reaction evidence="4">
        <text>NAD(+) + H2O = ADP-D-ribose + nicotinamide + H(+)</text>
        <dbReference type="Rhea" id="RHEA:16301"/>
        <dbReference type="ChEBI" id="CHEBI:15377"/>
        <dbReference type="ChEBI" id="CHEBI:15378"/>
        <dbReference type="ChEBI" id="CHEBI:17154"/>
        <dbReference type="ChEBI" id="CHEBI:57540"/>
        <dbReference type="ChEBI" id="CHEBI:57967"/>
        <dbReference type="EC" id="3.2.2.6"/>
    </reaction>
    <physiologicalReaction direction="left-to-right" evidence="4">
        <dbReference type="Rhea" id="RHEA:16302"/>
    </physiologicalReaction>
</comment>
<dbReference type="Pfam" id="PF01582">
    <property type="entry name" value="TIR"/>
    <property type="match status" value="1"/>
</dbReference>
<dbReference type="GO" id="GO:0007165">
    <property type="term" value="P:signal transduction"/>
    <property type="evidence" value="ECO:0007669"/>
    <property type="project" value="InterPro"/>
</dbReference>
<keyword evidence="3" id="KW-0520">NAD</keyword>
<dbReference type="AlphaFoldDB" id="A0A2P6PGG2"/>
<gene>
    <name evidence="6" type="ORF">RchiOBHm_Chr7g0234631</name>
</gene>
<evidence type="ECO:0000256" key="3">
    <source>
        <dbReference type="ARBA" id="ARBA00023027"/>
    </source>
</evidence>
<dbReference type="OMA" id="GNDHEMQ"/>
<dbReference type="InterPro" id="IPR000157">
    <property type="entry name" value="TIR_dom"/>
</dbReference>
<accession>A0A2P6PGG2</accession>
<feature type="domain" description="TIR" evidence="5">
    <location>
        <begin position="9"/>
        <end position="138"/>
    </location>
</feature>
<dbReference type="Gene3D" id="3.40.50.10140">
    <property type="entry name" value="Toll/interleukin-1 receptor homology (TIR) domain"/>
    <property type="match status" value="1"/>
</dbReference>
<dbReference type="PANTHER" id="PTHR32009:SF39">
    <property type="entry name" value="TIR DOMAIN-CONTAINING PROTEIN"/>
    <property type="match status" value="1"/>
</dbReference>
<keyword evidence="2" id="KW-0378">Hydrolase</keyword>
<proteinExistence type="predicted"/>
<dbReference type="Gramene" id="PRQ21025">
    <property type="protein sequence ID" value="PRQ21025"/>
    <property type="gene ID" value="RchiOBHm_Chr7g0234631"/>
</dbReference>
<dbReference type="SUPFAM" id="SSF52200">
    <property type="entry name" value="Toll/Interleukin receptor TIR domain"/>
    <property type="match status" value="1"/>
</dbReference>
<name>A0A2P6PGG2_ROSCH</name>
<dbReference type="EMBL" id="PDCK01000045">
    <property type="protein sequence ID" value="PRQ21025.1"/>
    <property type="molecule type" value="Genomic_DNA"/>
</dbReference>
<sequence>MASSSSFTERYDVFLSFRGADTHNYFTSHFNSKLVASGIHTFFDNKLRRGEDISLSLIRAIEGSRISLIGFSANYASSTWCLDELVKIMECRKTLEQAVFPIFYYVDPSDVRHQTGSFAKAFVIYKAANRYQRMYPGG</sequence>
<dbReference type="PROSITE" id="PS50104">
    <property type="entry name" value="TIR"/>
    <property type="match status" value="1"/>
</dbReference>